<reference evidence="2" key="1">
    <citation type="journal article" date="2020" name="mSystems">
        <title>Genome- and Community-Level Interaction Insights into Carbon Utilization and Element Cycling Functions of Hydrothermarchaeota in Hydrothermal Sediment.</title>
        <authorList>
            <person name="Zhou Z."/>
            <person name="Liu Y."/>
            <person name="Xu W."/>
            <person name="Pan J."/>
            <person name="Luo Z.H."/>
            <person name="Li M."/>
        </authorList>
    </citation>
    <scope>NUCLEOTIDE SEQUENCE [LARGE SCALE GENOMIC DNA]</scope>
    <source>
        <strain evidence="2">HyVt-233</strain>
    </source>
</reference>
<evidence type="ECO:0008006" key="3">
    <source>
        <dbReference type="Google" id="ProtNLM"/>
    </source>
</evidence>
<evidence type="ECO:0000313" key="2">
    <source>
        <dbReference type="EMBL" id="HDD44335.1"/>
    </source>
</evidence>
<keyword evidence="1" id="KW-0812">Transmembrane</keyword>
<evidence type="ECO:0000256" key="1">
    <source>
        <dbReference type="SAM" id="Phobius"/>
    </source>
</evidence>
<protein>
    <recommendedName>
        <fullName evidence="3">Prenyltransferase</fullName>
    </recommendedName>
</protein>
<feature type="transmembrane region" description="Helical" evidence="1">
    <location>
        <begin position="20"/>
        <end position="39"/>
    </location>
</feature>
<dbReference type="AlphaFoldDB" id="A0A7C0U317"/>
<sequence length="101" mass="11328">MLKVNAANCRPALNQYNGDYLNLSLVLAGGSALVTYALYTVEKGGHLIYTIIPAAYGIFRYLQLILRGKNGEPIEVFSKDFQLWIVSLLFLIGIAWEVYKK</sequence>
<dbReference type="EMBL" id="DRBS01000218">
    <property type="protein sequence ID" value="HDD44335.1"/>
    <property type="molecule type" value="Genomic_DNA"/>
</dbReference>
<accession>A0A7C0U317</accession>
<keyword evidence="1" id="KW-0472">Membrane</keyword>
<dbReference type="Proteomes" id="UP000886289">
    <property type="component" value="Unassembled WGS sequence"/>
</dbReference>
<proteinExistence type="predicted"/>
<keyword evidence="1" id="KW-1133">Transmembrane helix</keyword>
<feature type="transmembrane region" description="Helical" evidence="1">
    <location>
        <begin position="81"/>
        <end position="99"/>
    </location>
</feature>
<gene>
    <name evidence="2" type="ORF">ENG63_05700</name>
</gene>
<organism evidence="2">
    <name type="scientific">Desulfofervidus auxilii</name>
    <dbReference type="NCBI Taxonomy" id="1621989"/>
    <lineage>
        <taxon>Bacteria</taxon>
        <taxon>Pseudomonadati</taxon>
        <taxon>Thermodesulfobacteriota</taxon>
        <taxon>Candidatus Desulfofervidia</taxon>
        <taxon>Candidatus Desulfofervidales</taxon>
        <taxon>Candidatus Desulfofervidaceae</taxon>
        <taxon>Candidatus Desulfofervidus</taxon>
    </lineage>
</organism>
<feature type="transmembrane region" description="Helical" evidence="1">
    <location>
        <begin position="46"/>
        <end position="66"/>
    </location>
</feature>
<comment type="caution">
    <text evidence="2">The sequence shown here is derived from an EMBL/GenBank/DDBJ whole genome shotgun (WGS) entry which is preliminary data.</text>
</comment>
<name>A0A7C0U317_DESA2</name>